<dbReference type="SUPFAM" id="SSF117856">
    <property type="entry name" value="AF0104/ALDC/Ptd012-like"/>
    <property type="match status" value="1"/>
</dbReference>
<protein>
    <recommendedName>
        <fullName evidence="7">DUF1907 domain-containing protein</fullName>
    </recommendedName>
</protein>
<evidence type="ECO:0000256" key="1">
    <source>
        <dbReference type="ARBA" id="ARBA00004123"/>
    </source>
</evidence>
<accession>A0A564XXN2</accession>
<proteinExistence type="predicted"/>
<keyword evidence="4" id="KW-0378">Hydrolase</keyword>
<keyword evidence="6" id="KW-0539">Nucleus</keyword>
<dbReference type="AlphaFoldDB" id="A0A564XXN2"/>
<name>A0A564XXN2_HYMDI</name>
<feature type="domain" description="DUF1907" evidence="7">
    <location>
        <begin position="12"/>
        <end position="258"/>
    </location>
</feature>
<evidence type="ECO:0000256" key="2">
    <source>
        <dbReference type="ARBA" id="ARBA00011245"/>
    </source>
</evidence>
<dbReference type="GO" id="GO:0008270">
    <property type="term" value="F:zinc ion binding"/>
    <property type="evidence" value="ECO:0007669"/>
    <property type="project" value="TreeGrafter"/>
</dbReference>
<dbReference type="SMART" id="SM01168">
    <property type="entry name" value="DUF1907"/>
    <property type="match status" value="1"/>
</dbReference>
<evidence type="ECO:0000313" key="9">
    <source>
        <dbReference type="Proteomes" id="UP000321570"/>
    </source>
</evidence>
<dbReference type="Proteomes" id="UP000321570">
    <property type="component" value="Unassembled WGS sequence"/>
</dbReference>
<dbReference type="InterPro" id="IPR015021">
    <property type="entry name" value="C11orf54_DUF1907"/>
</dbReference>
<reference evidence="8 9" key="1">
    <citation type="submission" date="2019-07" db="EMBL/GenBank/DDBJ databases">
        <authorList>
            <person name="Jastrzebski P J."/>
            <person name="Paukszto L."/>
            <person name="Jastrzebski P J."/>
        </authorList>
    </citation>
    <scope>NUCLEOTIDE SEQUENCE [LARGE SCALE GENOMIC DNA]</scope>
    <source>
        <strain evidence="8 9">WMS-il1</strain>
    </source>
</reference>
<gene>
    <name evidence="8" type="ORF">WMSIL1_LOCUS967</name>
</gene>
<keyword evidence="9" id="KW-1185">Reference proteome</keyword>
<evidence type="ECO:0000313" key="8">
    <source>
        <dbReference type="EMBL" id="VUZ39785.1"/>
    </source>
</evidence>
<sequence>MANRMLYEVRRAIECYLSPYFGLLTVKVIDCPNLCRKPFNFSRSGISGDSTIASLGSLDYLLPAADPKRLYDLMHTAQASRLVQGMIIGGGLGPFQTYNRPCEVAADITFTTRGLESNHSLVGFGDVENVLTSESSKFCRATNSYIASMGQFFVTEAKPGKVIQIEAKDRRGGQNIFDMIQRALYEEYNGEELPMGVGGVFCLQNSSAKVSLLNEVPSETYHTFPCVRKYKTSFSIEGPIIGAGTIVSHDPTTLGYMMKSFYCWNTARTLMGQFEEDDDPANACFQIYLTVATQIYRHDKPVYRV</sequence>
<keyword evidence="5" id="KW-0862">Zinc</keyword>
<dbReference type="GO" id="GO:0016788">
    <property type="term" value="F:hydrolase activity, acting on ester bonds"/>
    <property type="evidence" value="ECO:0007669"/>
    <property type="project" value="TreeGrafter"/>
</dbReference>
<comment type="subunit">
    <text evidence="2">Monomer.</text>
</comment>
<organism evidence="8 9">
    <name type="scientific">Hymenolepis diminuta</name>
    <name type="common">Rat tapeworm</name>
    <dbReference type="NCBI Taxonomy" id="6216"/>
    <lineage>
        <taxon>Eukaryota</taxon>
        <taxon>Metazoa</taxon>
        <taxon>Spiralia</taxon>
        <taxon>Lophotrochozoa</taxon>
        <taxon>Platyhelminthes</taxon>
        <taxon>Cestoda</taxon>
        <taxon>Eucestoda</taxon>
        <taxon>Cyclophyllidea</taxon>
        <taxon>Hymenolepididae</taxon>
        <taxon>Hymenolepis</taxon>
    </lineage>
</organism>
<dbReference type="Pfam" id="PF08925">
    <property type="entry name" value="DUF1907"/>
    <property type="match status" value="1"/>
</dbReference>
<comment type="subcellular location">
    <subcellularLocation>
        <location evidence="1">Nucleus</location>
    </subcellularLocation>
</comment>
<evidence type="ECO:0000259" key="7">
    <source>
        <dbReference type="SMART" id="SM01168"/>
    </source>
</evidence>
<dbReference type="EMBL" id="CABIJS010000022">
    <property type="protein sequence ID" value="VUZ39785.1"/>
    <property type="molecule type" value="Genomic_DNA"/>
</dbReference>
<evidence type="ECO:0000256" key="3">
    <source>
        <dbReference type="ARBA" id="ARBA00022723"/>
    </source>
</evidence>
<dbReference type="PANTHER" id="PTHR13204">
    <property type="entry name" value="PTD012 PROTEIN"/>
    <property type="match status" value="1"/>
</dbReference>
<evidence type="ECO:0000256" key="5">
    <source>
        <dbReference type="ARBA" id="ARBA00022833"/>
    </source>
</evidence>
<evidence type="ECO:0000256" key="6">
    <source>
        <dbReference type="ARBA" id="ARBA00023242"/>
    </source>
</evidence>
<evidence type="ECO:0000256" key="4">
    <source>
        <dbReference type="ARBA" id="ARBA00022801"/>
    </source>
</evidence>
<dbReference type="PANTHER" id="PTHR13204:SF1">
    <property type="entry name" value="ESTER HYDROLASE C11ORF54"/>
    <property type="match status" value="1"/>
</dbReference>
<keyword evidence="3" id="KW-0479">Metal-binding</keyword>
<dbReference type="GO" id="GO:0005634">
    <property type="term" value="C:nucleus"/>
    <property type="evidence" value="ECO:0007669"/>
    <property type="project" value="UniProtKB-SubCell"/>
</dbReference>